<protein>
    <submittedName>
        <fullName evidence="1">Putative nuclease</fullName>
    </submittedName>
</protein>
<proteinExistence type="predicted"/>
<evidence type="ECO:0000313" key="1">
    <source>
        <dbReference type="EMBL" id="QID06100.1"/>
    </source>
</evidence>
<dbReference type="EMBL" id="MN175499">
    <property type="protein sequence ID" value="QID06100.1"/>
    <property type="molecule type" value="Genomic_DNA"/>
</dbReference>
<sequence>METKICTQCKDEKSLTEFGVRNKKKNILHQWCRVCLNEYAKKYREENKNLLKKRQKKWYKTKGRKWKKKYDKNNLERTRLRDNKRYHSDPSFRTKKILRSRLAKVLKGEKKSKKTLEYVGFDILFLRQWFEFQFDENMNWENQGTYWDIEHVIPCSAFDLSIEENIYKCFNWRNLRPYEKKANGKKGNKIIIEDIFNHKKKYREFELFYLFGTK</sequence>
<name>A0A6G6ACF7_9VIRU</name>
<reference evidence="1" key="1">
    <citation type="submission" date="2019-07" db="EMBL/GenBank/DDBJ databases">
        <title>The discovery of a new lineage B mimivirus raises questions about particles surface fibrils.</title>
        <authorList>
            <person name="Silva L.K.S."/>
            <person name="Rodrigues R.A.L."/>
            <person name="Andrade A.C.S.P."/>
            <person name="Hikida H."/>
            <person name="Andreani J."/>
            <person name="Levasseur A."/>
            <person name="La Scola B."/>
            <person name="Abrahao J.S."/>
        </authorList>
    </citation>
    <scope>NUCLEOTIDE SEQUENCE</scope>
    <source>
        <strain evidence="1">B60</strain>
    </source>
</reference>
<accession>A0A6G6ACF7</accession>
<organism evidence="1">
    <name type="scientific">Borely moumouvirus</name>
    <dbReference type="NCBI Taxonomy" id="2712067"/>
    <lineage>
        <taxon>Viruses</taxon>
        <taxon>Varidnaviria</taxon>
        <taxon>Bamfordvirae</taxon>
        <taxon>Nucleocytoviricota</taxon>
        <taxon>Megaviricetes</taxon>
        <taxon>Imitervirales</taxon>
        <taxon>Mimiviridae</taxon>
        <taxon>Megamimivirinae</taxon>
        <taxon>Moumouvirus</taxon>
    </lineage>
</organism>